<dbReference type="EMBL" id="JAATIP010000133">
    <property type="protein sequence ID" value="KAF4368656.1"/>
    <property type="molecule type" value="Genomic_DNA"/>
</dbReference>
<organism evidence="1 2">
    <name type="scientific">Cannabis sativa</name>
    <name type="common">Hemp</name>
    <name type="synonym">Marijuana</name>
    <dbReference type="NCBI Taxonomy" id="3483"/>
    <lineage>
        <taxon>Eukaryota</taxon>
        <taxon>Viridiplantae</taxon>
        <taxon>Streptophyta</taxon>
        <taxon>Embryophyta</taxon>
        <taxon>Tracheophyta</taxon>
        <taxon>Spermatophyta</taxon>
        <taxon>Magnoliopsida</taxon>
        <taxon>eudicotyledons</taxon>
        <taxon>Gunneridae</taxon>
        <taxon>Pentapetalae</taxon>
        <taxon>rosids</taxon>
        <taxon>fabids</taxon>
        <taxon>Rosales</taxon>
        <taxon>Cannabaceae</taxon>
        <taxon>Cannabis</taxon>
    </lineage>
</organism>
<evidence type="ECO:0008006" key="3">
    <source>
        <dbReference type="Google" id="ProtNLM"/>
    </source>
</evidence>
<dbReference type="AlphaFoldDB" id="A0A7J6FD82"/>
<sequence>VRDGGRGHDWGWSDLRSWLRGGGIWGNASGRDNVGGVRWGVDPKELVNRMLETMSRRGRRRDKLFKRSSIGDVKRILLELGLGRSTKGRSLKMRQKAFGSDEEEIEMWSKSWMRLSSSERGVRKLGEEEEEAIESRERVWEVYELRLIGGEVEAKVQNPNFQRTERGMSIRPLDLVTPTETFEIENGLSLVPRLRLKLTVFPASPSVTKPIDEWKVKRTLIDFLKTSLSVAITVPEEDLQIKRFKDLKKRKRDDPLAFGYLFIRDLSFIQKNKDEEEDLTAMEEKFLHWRRYIADKMDGIELNIEGLKFKLNVAVPVSDDFQGMKKAWEDFFVFGNRGYSRGGKQEPDTIVLRGVPSRWFAEPRVSSKPSMLVTHTIFSSFGKIRNLNVAEDDDLGKDATEDDSVIISGLHCMIVVQFEKYKDFYNTLKVLCCRSMQKEGSRLRADYEVTWDKDGFFQNTRSRLEEKGGIREIAAAHYRSEAPRHQREQISRTSPDDMRRKRFKTRHTFKRKMRPKQSALAITRFRVLFHIKLVAIESFFIVKPDPAHANAYPNLVATLELAGASPLALTLNRVATLELDFCFN</sequence>
<reference evidence="1 2" key="1">
    <citation type="journal article" date="2020" name="bioRxiv">
        <title>Sequence and annotation of 42 cannabis genomes reveals extensive copy number variation in cannabinoid synthesis and pathogen resistance genes.</title>
        <authorList>
            <person name="Mckernan K.J."/>
            <person name="Helbert Y."/>
            <person name="Kane L.T."/>
            <person name="Ebling H."/>
            <person name="Zhang L."/>
            <person name="Liu B."/>
            <person name="Eaton Z."/>
            <person name="Mclaughlin S."/>
            <person name="Kingan S."/>
            <person name="Baybayan P."/>
            <person name="Concepcion G."/>
            <person name="Jordan M."/>
            <person name="Riva A."/>
            <person name="Barbazuk W."/>
            <person name="Harkins T."/>
        </authorList>
    </citation>
    <scope>NUCLEOTIDE SEQUENCE [LARGE SCALE GENOMIC DNA]</scope>
    <source>
        <strain evidence="2">cv. Jamaican Lion 4</strain>
        <tissue evidence="1">Leaf</tissue>
    </source>
</reference>
<accession>A0A7J6FD82</accession>
<evidence type="ECO:0000313" key="2">
    <source>
        <dbReference type="Proteomes" id="UP000525078"/>
    </source>
</evidence>
<gene>
    <name evidence="1" type="ORF">F8388_003357</name>
</gene>
<name>A0A7J6FD82_CANSA</name>
<feature type="non-terminal residue" evidence="1">
    <location>
        <position position="584"/>
    </location>
</feature>
<comment type="caution">
    <text evidence="1">The sequence shown here is derived from an EMBL/GenBank/DDBJ whole genome shotgun (WGS) entry which is preliminary data.</text>
</comment>
<dbReference type="PANTHER" id="PTHR12484">
    <property type="entry name" value="B-LYMPHOCYTE ANTIGEN-RELATED"/>
    <property type="match status" value="1"/>
</dbReference>
<dbReference type="Pfam" id="PF25015">
    <property type="entry name" value="RBD_AKAP-17A"/>
    <property type="match status" value="1"/>
</dbReference>
<protein>
    <recommendedName>
        <fullName evidence="3">A-kinase anchor protein 17A</fullName>
    </recommendedName>
</protein>
<proteinExistence type="predicted"/>
<dbReference type="InterPro" id="IPR056852">
    <property type="entry name" value="AK17A/B"/>
</dbReference>
<dbReference type="PANTHER" id="PTHR12484:SF4">
    <property type="entry name" value="A-KINASE ANCHOR PROTEIN 17A"/>
    <property type="match status" value="1"/>
</dbReference>
<evidence type="ECO:0000313" key="1">
    <source>
        <dbReference type="EMBL" id="KAF4368656.1"/>
    </source>
</evidence>
<dbReference type="Proteomes" id="UP000525078">
    <property type="component" value="Unassembled WGS sequence"/>
</dbReference>